<protein>
    <submittedName>
        <fullName evidence="7">Calponin-homology (CH) domain-containing protein</fullName>
    </submittedName>
</protein>
<dbReference type="Gene3D" id="1.10.418.10">
    <property type="entry name" value="Calponin-like domain"/>
    <property type="match status" value="1"/>
</dbReference>
<organism evidence="6 7">
    <name type="scientific">Syphacia muris</name>
    <dbReference type="NCBI Taxonomy" id="451379"/>
    <lineage>
        <taxon>Eukaryota</taxon>
        <taxon>Metazoa</taxon>
        <taxon>Ecdysozoa</taxon>
        <taxon>Nematoda</taxon>
        <taxon>Chromadorea</taxon>
        <taxon>Rhabditida</taxon>
        <taxon>Spirurina</taxon>
        <taxon>Oxyuridomorpha</taxon>
        <taxon>Oxyuroidea</taxon>
        <taxon>Oxyuridae</taxon>
        <taxon>Syphacia</taxon>
    </lineage>
</organism>
<comment type="subcellular location">
    <subcellularLocation>
        <location evidence="1">Endosome</location>
    </subcellularLocation>
</comment>
<keyword evidence="6" id="KW-1185">Reference proteome</keyword>
<dbReference type="InterPro" id="IPR050540">
    <property type="entry name" value="F-actin_Monoox_Mical"/>
</dbReference>
<keyword evidence="3" id="KW-0967">Endosome</keyword>
<dbReference type="WBParaSite" id="SMUV_0000782101-mRNA-1">
    <property type="protein sequence ID" value="SMUV_0000782101-mRNA-1"/>
    <property type="gene ID" value="SMUV_0000782101"/>
</dbReference>
<name>A0A0N5ASP2_9BILA</name>
<evidence type="ECO:0000313" key="7">
    <source>
        <dbReference type="WBParaSite" id="SMUV_0000782101-mRNA-1"/>
    </source>
</evidence>
<feature type="domain" description="Calponin-homology (CH)" evidence="5">
    <location>
        <begin position="23"/>
        <end position="130"/>
    </location>
</feature>
<reference evidence="7" key="1">
    <citation type="submission" date="2017-02" db="UniProtKB">
        <authorList>
            <consortium name="WormBaseParasite"/>
        </authorList>
    </citation>
    <scope>IDENTIFICATION</scope>
</reference>
<dbReference type="AlphaFoldDB" id="A0A0N5ASP2"/>
<dbReference type="PANTHER" id="PTHR23167">
    <property type="entry name" value="CALPONIN HOMOLOGY DOMAIN-CONTAINING PROTEIN DDB_G0272472-RELATED"/>
    <property type="match status" value="1"/>
</dbReference>
<proteinExistence type="predicted"/>
<evidence type="ECO:0000256" key="1">
    <source>
        <dbReference type="ARBA" id="ARBA00004177"/>
    </source>
</evidence>
<keyword evidence="4" id="KW-0175">Coiled coil</keyword>
<evidence type="ECO:0000256" key="2">
    <source>
        <dbReference type="ARBA" id="ARBA00022553"/>
    </source>
</evidence>
<dbReference type="PANTHER" id="PTHR23167:SF88">
    <property type="entry name" value="CALPONIN-HOMOLOGY (CH) DOMAIN-CONTAINING PROTEIN"/>
    <property type="match status" value="1"/>
</dbReference>
<evidence type="ECO:0000313" key="6">
    <source>
        <dbReference type="Proteomes" id="UP000046393"/>
    </source>
</evidence>
<dbReference type="InterPro" id="IPR001715">
    <property type="entry name" value="CH_dom"/>
</dbReference>
<dbReference type="SMART" id="SM00033">
    <property type="entry name" value="CH"/>
    <property type="match status" value="1"/>
</dbReference>
<dbReference type="GO" id="GO:0005768">
    <property type="term" value="C:endosome"/>
    <property type="evidence" value="ECO:0007669"/>
    <property type="project" value="UniProtKB-SubCell"/>
</dbReference>
<dbReference type="Proteomes" id="UP000046393">
    <property type="component" value="Unplaced"/>
</dbReference>
<evidence type="ECO:0000256" key="3">
    <source>
        <dbReference type="ARBA" id="ARBA00022753"/>
    </source>
</evidence>
<evidence type="ECO:0000259" key="5">
    <source>
        <dbReference type="PROSITE" id="PS50021"/>
    </source>
</evidence>
<evidence type="ECO:0000256" key="4">
    <source>
        <dbReference type="ARBA" id="ARBA00023054"/>
    </source>
</evidence>
<dbReference type="FunFam" id="1.10.418.10:FF:000023">
    <property type="entry name" value="EH domain-binding protein 1 isoform X1"/>
    <property type="match status" value="1"/>
</dbReference>
<dbReference type="Pfam" id="PF00307">
    <property type="entry name" value="CH"/>
    <property type="match status" value="1"/>
</dbReference>
<dbReference type="SUPFAM" id="SSF47576">
    <property type="entry name" value="Calponin-homology domain, CH-domain"/>
    <property type="match status" value="1"/>
</dbReference>
<dbReference type="PROSITE" id="PS50021">
    <property type="entry name" value="CH"/>
    <property type="match status" value="1"/>
</dbReference>
<keyword evidence="2" id="KW-0597">Phosphoprotein</keyword>
<accession>A0A0N5ASP2</accession>
<sequence>LNQIVSHSHFRLETNTAKPLNPKTIKERLLAWCQWATKDYPVTITNFSSSWADGTAFCALAHRFAKPETSFDFEALNPNNREQNLQLAFDVAEANGVVPLLEVGDMIIMGNKPDWKCIFVYVQSFYRRFGTVN</sequence>
<dbReference type="InterPro" id="IPR036872">
    <property type="entry name" value="CH_dom_sf"/>
</dbReference>